<dbReference type="InterPro" id="IPR029058">
    <property type="entry name" value="AB_hydrolase_fold"/>
</dbReference>
<evidence type="ECO:0000256" key="1">
    <source>
        <dbReference type="ARBA" id="ARBA00010088"/>
    </source>
</evidence>
<dbReference type="Gene3D" id="3.40.50.1820">
    <property type="entry name" value="alpha/beta hydrolase"/>
    <property type="match status" value="1"/>
</dbReference>
<dbReference type="InterPro" id="IPR010497">
    <property type="entry name" value="Epoxide_hydro_N"/>
</dbReference>
<protein>
    <submittedName>
        <fullName evidence="6">Putative epoxide hydrolase</fullName>
    </submittedName>
</protein>
<dbReference type="GO" id="GO:0004301">
    <property type="term" value="F:epoxide hydrolase activity"/>
    <property type="evidence" value="ECO:0007669"/>
    <property type="project" value="TreeGrafter"/>
</dbReference>
<dbReference type="GO" id="GO:0097176">
    <property type="term" value="P:epoxide metabolic process"/>
    <property type="evidence" value="ECO:0007669"/>
    <property type="project" value="TreeGrafter"/>
</dbReference>
<accession>A0A173LJJ2</accession>
<evidence type="ECO:0000256" key="3">
    <source>
        <dbReference type="ARBA" id="ARBA00022801"/>
    </source>
</evidence>
<name>A0A173LJJ2_9ACTN</name>
<dbReference type="SUPFAM" id="SSF53474">
    <property type="entry name" value="alpha/beta-Hydrolases"/>
    <property type="match status" value="1"/>
</dbReference>
<feature type="active site" description="Proton donor" evidence="4">
    <location>
        <position position="305"/>
    </location>
</feature>
<dbReference type="AlphaFoldDB" id="A0A173LJJ2"/>
<evidence type="ECO:0000256" key="4">
    <source>
        <dbReference type="PIRSR" id="PIRSR001112-1"/>
    </source>
</evidence>
<dbReference type="KEGG" id="dtm:BJL86_0081"/>
<dbReference type="PANTHER" id="PTHR21661">
    <property type="entry name" value="EPOXIDE HYDROLASE 1-RELATED"/>
    <property type="match status" value="1"/>
</dbReference>
<dbReference type="InterPro" id="IPR000639">
    <property type="entry name" value="Epox_hydrolase-like"/>
</dbReference>
<dbReference type="RefSeq" id="WP_067473725.1">
    <property type="nucleotide sequence ID" value="NZ_CP015961.1"/>
</dbReference>
<evidence type="ECO:0000259" key="5">
    <source>
        <dbReference type="Pfam" id="PF06441"/>
    </source>
</evidence>
<dbReference type="PRINTS" id="PR00412">
    <property type="entry name" value="EPOXHYDRLASE"/>
</dbReference>
<evidence type="ECO:0000313" key="6">
    <source>
        <dbReference type="EMBL" id="ANI90892.1"/>
    </source>
</evidence>
<dbReference type="Proteomes" id="UP000186104">
    <property type="component" value="Chromosome"/>
</dbReference>
<gene>
    <name evidence="6" type="ORF">BJL86_0081</name>
</gene>
<feature type="domain" description="Epoxide hydrolase N-terminal" evidence="5">
    <location>
        <begin position="7"/>
        <end position="112"/>
    </location>
</feature>
<comment type="similarity">
    <text evidence="1">Belongs to the peptidase S33 family.</text>
</comment>
<proteinExistence type="inferred from homology"/>
<keyword evidence="3 6" id="KW-0378">Hydrolase</keyword>
<feature type="active site" description="Nucleophile" evidence="4">
    <location>
        <position position="176"/>
    </location>
</feature>
<keyword evidence="2" id="KW-0058">Aromatic hydrocarbons catabolism</keyword>
<dbReference type="STRING" id="499555.BJL86_0081"/>
<reference evidence="6 7" key="1">
    <citation type="submission" date="2016-06" db="EMBL/GenBank/DDBJ databases">
        <title>Complete genome sequence of a saline-alkali tolerant type strain Dietzia timorensis ID05-A0528T.</title>
        <authorList>
            <person name="Wu X."/>
        </authorList>
    </citation>
    <scope>NUCLEOTIDE SEQUENCE [LARGE SCALE GENOMIC DNA]</scope>
    <source>
        <strain evidence="6 7">ID05-A0528</strain>
    </source>
</reference>
<dbReference type="EMBL" id="CP015961">
    <property type="protein sequence ID" value="ANI90892.1"/>
    <property type="molecule type" value="Genomic_DNA"/>
</dbReference>
<evidence type="ECO:0000256" key="2">
    <source>
        <dbReference type="ARBA" id="ARBA00022797"/>
    </source>
</evidence>
<dbReference type="Pfam" id="PF06441">
    <property type="entry name" value="EHN"/>
    <property type="match status" value="1"/>
</dbReference>
<keyword evidence="7" id="KW-1185">Reference proteome</keyword>
<organism evidence="6 7">
    <name type="scientific">Dietzia timorensis</name>
    <dbReference type="NCBI Taxonomy" id="499555"/>
    <lineage>
        <taxon>Bacteria</taxon>
        <taxon>Bacillati</taxon>
        <taxon>Actinomycetota</taxon>
        <taxon>Actinomycetes</taxon>
        <taxon>Mycobacteriales</taxon>
        <taxon>Dietziaceae</taxon>
        <taxon>Dietzia</taxon>
    </lineage>
</organism>
<dbReference type="PANTHER" id="PTHR21661:SF35">
    <property type="entry name" value="EPOXIDE HYDROLASE"/>
    <property type="match status" value="1"/>
</dbReference>
<dbReference type="OrthoDB" id="4654311at2"/>
<sequence>MTTDISITPFTLEVPETQLAVLRARLRETIWPEPSDGADWSSGMPVAYGKRLARRWVEGFDWRAQEHRLNAIPQFTTVIDGHAVHFFHRPSPREDATPLLLLHGWPGSSTEFAGVMDELAEPPDPTSPAFHVIAPTIPGFGVSGPTTGWGPQRAAEAFCDLVRRLGYTEVVVHGYDLGAIIARRMGLLEGTPVALLHLTALFGSQGPTPETIDHDDPEESAALAASMRYAYELSGYALVQSARPQSVAYFGADSSASLLAWIIERFRDWSAADENPEEAIDVDEMLTTVSIYALFGTLGSSARYYQEGGEEWVAEQPASSVPTAVCRMPDDISTMVRRFAERNNRIVRWTTLESGGHFGLWEEPEMVVADLRRAVAAHHHPGRRTARVR</sequence>
<dbReference type="PIRSF" id="PIRSF001112">
    <property type="entry name" value="Epoxide_hydrolase"/>
    <property type="match status" value="1"/>
</dbReference>
<evidence type="ECO:0000313" key="7">
    <source>
        <dbReference type="Proteomes" id="UP000186104"/>
    </source>
</evidence>
<dbReference type="InterPro" id="IPR016292">
    <property type="entry name" value="Epoxide_hydrolase"/>
</dbReference>
<feature type="active site" description="Proton acceptor" evidence="4">
    <location>
        <position position="357"/>
    </location>
</feature>